<name>A0A3Q0G7V5_ALLSI</name>
<dbReference type="RefSeq" id="XP_025054525.1">
    <property type="nucleotide sequence ID" value="XM_025198740.1"/>
</dbReference>
<dbReference type="AlphaFoldDB" id="A0A3Q0G7V5"/>
<evidence type="ECO:0000313" key="2">
    <source>
        <dbReference type="Proteomes" id="UP000189705"/>
    </source>
</evidence>
<feature type="region of interest" description="Disordered" evidence="1">
    <location>
        <begin position="85"/>
        <end position="131"/>
    </location>
</feature>
<evidence type="ECO:0000313" key="3">
    <source>
        <dbReference type="RefSeq" id="XP_025054525.1"/>
    </source>
</evidence>
<feature type="compositionally biased region" description="Basic residues" evidence="1">
    <location>
        <begin position="85"/>
        <end position="98"/>
    </location>
</feature>
<accession>A0A3Q0G7V5</accession>
<sequence length="394" mass="41921">MPAAKFSPFPHSLSLDCSARPPCHRSGSPSVGSFREPPPRLYPRCKMSRGRTSCLILPHKAALGAWKLPGSPCSRHLCRAPCRLPRKHRGEPRSRGRGRSQNVSLGRGGWRGKGKPLARAGRSRAEAARCRMPRPARVARVLARPATPSGRQKASTLCRWKALPRESCHVSRPGSGCFVAVPSASQRCTVPSHRRFPSSCPTGVVVLGAGGLQAAVSGQIHQTFPLHPRDSGVSSGDGNPGAEVTAGPVADRETLPPSVLSPLDESKRNTPLRGDGSMRMHTHACVFAHVCLHVGGEGLIQASAWWKTVGSMVTLHRCVDARAHVSSRMGLHSWNRLIAELMLVFPALPPASLCPAPGLTAGLCIAGAVPKATAPRVLGFVADSLMLSSKRSRP</sequence>
<reference evidence="3" key="1">
    <citation type="submission" date="2025-08" db="UniProtKB">
        <authorList>
            <consortium name="RefSeq"/>
        </authorList>
    </citation>
    <scope>IDENTIFICATION</scope>
</reference>
<proteinExistence type="predicted"/>
<keyword evidence="2" id="KW-1185">Reference proteome</keyword>
<dbReference type="KEGG" id="asn:112549544"/>
<dbReference type="Proteomes" id="UP000189705">
    <property type="component" value="Unplaced"/>
</dbReference>
<gene>
    <name evidence="3" type="primary">LOC112549544</name>
</gene>
<feature type="region of interest" description="Disordered" evidence="1">
    <location>
        <begin position="226"/>
        <end position="274"/>
    </location>
</feature>
<dbReference type="GeneID" id="112549544"/>
<protein>
    <submittedName>
        <fullName evidence="3">Uncharacterized protein LOC112549544</fullName>
    </submittedName>
</protein>
<dbReference type="InParanoid" id="A0A3Q0G7V5"/>
<organism evidence="2 3">
    <name type="scientific">Alligator sinensis</name>
    <name type="common">Chinese alligator</name>
    <dbReference type="NCBI Taxonomy" id="38654"/>
    <lineage>
        <taxon>Eukaryota</taxon>
        <taxon>Metazoa</taxon>
        <taxon>Chordata</taxon>
        <taxon>Craniata</taxon>
        <taxon>Vertebrata</taxon>
        <taxon>Euteleostomi</taxon>
        <taxon>Archelosauria</taxon>
        <taxon>Archosauria</taxon>
        <taxon>Crocodylia</taxon>
        <taxon>Alligatoridae</taxon>
        <taxon>Alligatorinae</taxon>
        <taxon>Alligator</taxon>
    </lineage>
</organism>
<evidence type="ECO:0000256" key="1">
    <source>
        <dbReference type="SAM" id="MobiDB-lite"/>
    </source>
</evidence>